<dbReference type="InterPro" id="IPR014729">
    <property type="entry name" value="Rossmann-like_a/b/a_fold"/>
</dbReference>
<evidence type="ECO:0000313" key="5">
    <source>
        <dbReference type="EMBL" id="MBO2445084.1"/>
    </source>
</evidence>
<proteinExistence type="inferred from homology"/>
<evidence type="ECO:0000259" key="4">
    <source>
        <dbReference type="Pfam" id="PF00582"/>
    </source>
</evidence>
<organism evidence="5 6">
    <name type="scientific">Actinomadura nitritigenes</name>
    <dbReference type="NCBI Taxonomy" id="134602"/>
    <lineage>
        <taxon>Bacteria</taxon>
        <taxon>Bacillati</taxon>
        <taxon>Actinomycetota</taxon>
        <taxon>Actinomycetes</taxon>
        <taxon>Streptosporangiales</taxon>
        <taxon>Thermomonosporaceae</taxon>
        <taxon>Actinomadura</taxon>
    </lineage>
</organism>
<dbReference type="RefSeq" id="WP_208274107.1">
    <property type="nucleotide sequence ID" value="NZ_BAAAGM010000093.1"/>
</dbReference>
<dbReference type="PANTHER" id="PTHR46268:SF27">
    <property type="entry name" value="UNIVERSAL STRESS PROTEIN RV2623"/>
    <property type="match status" value="1"/>
</dbReference>
<keyword evidence="2" id="KW-0547">Nucleotide-binding</keyword>
<dbReference type="PRINTS" id="PR01438">
    <property type="entry name" value="UNVRSLSTRESS"/>
</dbReference>
<feature type="domain" description="UspA" evidence="4">
    <location>
        <begin position="151"/>
        <end position="287"/>
    </location>
</feature>
<comment type="caution">
    <text evidence="5">The sequence shown here is derived from an EMBL/GenBank/DDBJ whole genome shotgun (WGS) entry which is preliminary data.</text>
</comment>
<dbReference type="InterPro" id="IPR006016">
    <property type="entry name" value="UspA"/>
</dbReference>
<name>A0ABS3RFS1_9ACTN</name>
<dbReference type="EMBL" id="JAGEOK010000060">
    <property type="protein sequence ID" value="MBO2445084.1"/>
    <property type="molecule type" value="Genomic_DNA"/>
</dbReference>
<reference evidence="5 6" key="1">
    <citation type="submission" date="2021-03" db="EMBL/GenBank/DDBJ databases">
        <authorList>
            <person name="Kanchanasin P."/>
            <person name="Saeng-In P."/>
            <person name="Phongsopitanun W."/>
            <person name="Yuki M."/>
            <person name="Kudo T."/>
            <person name="Ohkuma M."/>
            <person name="Tanasupawat S."/>
        </authorList>
    </citation>
    <scope>NUCLEOTIDE SEQUENCE [LARGE SCALE GENOMIC DNA]</scope>
    <source>
        <strain evidence="5 6">L46</strain>
    </source>
</reference>
<keyword evidence="6" id="KW-1185">Reference proteome</keyword>
<sequence>MDRRCVLAGFDGSRAAGQAVRWAAVEAAKRGASLRVCHAWNWPYPVRPEDEAALAIVRAMGAMVLDEGVRIARETAPDLDIAPLLLKGSPPGVLLDAGAKAELTVIGNRGSGGFDALPLGSTAAQVPAHADRPVVVVPAGAPHPRPAGAARVVVGVDGSPAGDAALRFALREAGLHGATVTAICAWWDPAVLPSPDRLPFTDPEKLKEQAKARFEATVAHGLAGCPEVAVERRFVMERAQRVLADNARGASLLVVGDRGIGSSPRTLLGAVTRAVLHEAPAPVAIVPEPGRRPRRPG</sequence>
<gene>
    <name evidence="5" type="ORF">J4557_47030</name>
</gene>
<dbReference type="SUPFAM" id="SSF52402">
    <property type="entry name" value="Adenine nucleotide alpha hydrolases-like"/>
    <property type="match status" value="2"/>
</dbReference>
<protein>
    <submittedName>
        <fullName evidence="5">Universal stress protein</fullName>
    </submittedName>
</protein>
<dbReference type="InterPro" id="IPR006015">
    <property type="entry name" value="Universal_stress_UspA"/>
</dbReference>
<comment type="similarity">
    <text evidence="1">Belongs to the universal stress protein A family.</text>
</comment>
<evidence type="ECO:0000256" key="2">
    <source>
        <dbReference type="ARBA" id="ARBA00022741"/>
    </source>
</evidence>
<dbReference type="Gene3D" id="3.40.50.620">
    <property type="entry name" value="HUPs"/>
    <property type="match status" value="2"/>
</dbReference>
<accession>A0ABS3RFS1</accession>
<evidence type="ECO:0000256" key="1">
    <source>
        <dbReference type="ARBA" id="ARBA00008791"/>
    </source>
</evidence>
<keyword evidence="3" id="KW-0067">ATP-binding</keyword>
<dbReference type="Pfam" id="PF00582">
    <property type="entry name" value="Usp"/>
    <property type="match status" value="2"/>
</dbReference>
<feature type="domain" description="UspA" evidence="4">
    <location>
        <begin position="6"/>
        <end position="138"/>
    </location>
</feature>
<dbReference type="Proteomes" id="UP000666915">
    <property type="component" value="Unassembled WGS sequence"/>
</dbReference>
<evidence type="ECO:0000256" key="3">
    <source>
        <dbReference type="ARBA" id="ARBA00022840"/>
    </source>
</evidence>
<dbReference type="PANTHER" id="PTHR46268">
    <property type="entry name" value="STRESS RESPONSE PROTEIN NHAX"/>
    <property type="match status" value="1"/>
</dbReference>
<evidence type="ECO:0000313" key="6">
    <source>
        <dbReference type="Proteomes" id="UP000666915"/>
    </source>
</evidence>